<evidence type="ECO:0000256" key="3">
    <source>
        <dbReference type="ARBA" id="ARBA00022840"/>
    </source>
</evidence>
<dbReference type="Pfam" id="PF02237">
    <property type="entry name" value="BPL_C"/>
    <property type="match status" value="1"/>
</dbReference>
<keyword evidence="3" id="KW-0067">ATP-binding</keyword>
<comment type="catalytic activity">
    <reaction evidence="6">
        <text>biotin + L-lysyl-[protein] + ATP = N(6)-biotinyl-L-lysyl-[protein] + AMP + diphosphate + H(+)</text>
        <dbReference type="Rhea" id="RHEA:11756"/>
        <dbReference type="Rhea" id="RHEA-COMP:9752"/>
        <dbReference type="Rhea" id="RHEA-COMP:10505"/>
        <dbReference type="ChEBI" id="CHEBI:15378"/>
        <dbReference type="ChEBI" id="CHEBI:29969"/>
        <dbReference type="ChEBI" id="CHEBI:30616"/>
        <dbReference type="ChEBI" id="CHEBI:33019"/>
        <dbReference type="ChEBI" id="CHEBI:57586"/>
        <dbReference type="ChEBI" id="CHEBI:83144"/>
        <dbReference type="ChEBI" id="CHEBI:456215"/>
        <dbReference type="EC" id="6.3.4.15"/>
    </reaction>
</comment>
<dbReference type="AlphaFoldDB" id="A0A0F5FHW5"/>
<feature type="domain" description="BPL/LPL catalytic" evidence="7">
    <location>
        <begin position="16"/>
        <end position="206"/>
    </location>
</feature>
<dbReference type="InterPro" id="IPR008988">
    <property type="entry name" value="Transcriptional_repressor_C"/>
</dbReference>
<evidence type="ECO:0000313" key="9">
    <source>
        <dbReference type="Proteomes" id="UP000033632"/>
    </source>
</evidence>
<dbReference type="GO" id="GO:0005737">
    <property type="term" value="C:cytoplasm"/>
    <property type="evidence" value="ECO:0007669"/>
    <property type="project" value="TreeGrafter"/>
</dbReference>
<evidence type="ECO:0000256" key="5">
    <source>
        <dbReference type="ARBA" id="ARBA00024227"/>
    </source>
</evidence>
<dbReference type="GO" id="GO:0004077">
    <property type="term" value="F:biotin--[biotin carboxyl-carrier protein] ligase activity"/>
    <property type="evidence" value="ECO:0007669"/>
    <property type="project" value="UniProtKB-EC"/>
</dbReference>
<protein>
    <recommendedName>
        <fullName evidence="5">biotin--[biotin carboxyl-carrier protein] ligase</fullName>
        <ecNumber evidence="5">6.3.4.15</ecNumber>
    </recommendedName>
</protein>
<dbReference type="EC" id="6.3.4.15" evidence="5"/>
<comment type="caution">
    <text evidence="8">The sequence shown here is derived from an EMBL/GenBank/DDBJ whole genome shotgun (WGS) entry which is preliminary data.</text>
</comment>
<sequence>MPEFILGAKARAAGYRLVGYDSIGSTNNEALAAAAAGDPGGLWFAALQQTSGRGRRGRPWASPYGNLAATLLIVPDADAAATATLGFVAGVALNRALGAVLPGAAVRIGIDGADGVSGGRAARIALKWPNDVLADGSKLAGILLEAQKLADGRHAIAVGFGVNAVASPKDVPYPATSLAELGVERSAADVFEALSDAWVDVFGLWRDGRGIADVLAHWRAAAAGIGAPVAVSHQGEVLRGIFETIDDDGRLVVRAADDRRIAITAGDVHFGATASARS</sequence>
<dbReference type="PROSITE" id="PS51733">
    <property type="entry name" value="BPL_LPL_CATALYTIC"/>
    <property type="match status" value="1"/>
</dbReference>
<dbReference type="Gene3D" id="2.30.30.100">
    <property type="match status" value="1"/>
</dbReference>
<organism evidence="8 9">
    <name type="scientific">Devosia geojensis</name>
    <dbReference type="NCBI Taxonomy" id="443610"/>
    <lineage>
        <taxon>Bacteria</taxon>
        <taxon>Pseudomonadati</taxon>
        <taxon>Pseudomonadota</taxon>
        <taxon>Alphaproteobacteria</taxon>
        <taxon>Hyphomicrobiales</taxon>
        <taxon>Devosiaceae</taxon>
        <taxon>Devosia</taxon>
    </lineage>
</organism>
<evidence type="ECO:0000313" key="8">
    <source>
        <dbReference type="EMBL" id="KKB08489.1"/>
    </source>
</evidence>
<dbReference type="Gene3D" id="3.30.930.10">
    <property type="entry name" value="Bira Bifunctional Protein, Domain 2"/>
    <property type="match status" value="1"/>
</dbReference>
<dbReference type="STRING" id="443610.VE25_18400"/>
<keyword evidence="2" id="KW-0547">Nucleotide-binding</keyword>
<dbReference type="CDD" id="cd16442">
    <property type="entry name" value="BPL"/>
    <property type="match status" value="1"/>
</dbReference>
<keyword evidence="4" id="KW-0092">Biotin</keyword>
<gene>
    <name evidence="8" type="ORF">VE25_18400</name>
</gene>
<dbReference type="InterPro" id="IPR045864">
    <property type="entry name" value="aa-tRNA-synth_II/BPL/LPL"/>
</dbReference>
<accession>A0A0F5FHW5</accession>
<keyword evidence="9" id="KW-1185">Reference proteome</keyword>
<evidence type="ECO:0000256" key="1">
    <source>
        <dbReference type="ARBA" id="ARBA00022598"/>
    </source>
</evidence>
<dbReference type="Pfam" id="PF03099">
    <property type="entry name" value="BPL_LplA_LipB"/>
    <property type="match status" value="1"/>
</dbReference>
<dbReference type="PATRIC" id="fig|443610.3.peg.1987"/>
<evidence type="ECO:0000259" key="7">
    <source>
        <dbReference type="PROSITE" id="PS51733"/>
    </source>
</evidence>
<dbReference type="InterPro" id="IPR003142">
    <property type="entry name" value="BPL_C"/>
</dbReference>
<proteinExistence type="predicted"/>
<name>A0A0F5FHW5_9HYPH</name>
<dbReference type="PANTHER" id="PTHR12835:SF5">
    <property type="entry name" value="BIOTIN--PROTEIN LIGASE"/>
    <property type="match status" value="1"/>
</dbReference>
<dbReference type="SUPFAM" id="SSF50037">
    <property type="entry name" value="C-terminal domain of transcriptional repressors"/>
    <property type="match status" value="1"/>
</dbReference>
<dbReference type="EMBL" id="JZEX01000157">
    <property type="protein sequence ID" value="KKB08489.1"/>
    <property type="molecule type" value="Genomic_DNA"/>
</dbReference>
<dbReference type="RefSeq" id="WP_046110121.1">
    <property type="nucleotide sequence ID" value="NZ_JZEX01000157.1"/>
</dbReference>
<dbReference type="InterPro" id="IPR004143">
    <property type="entry name" value="BPL_LPL_catalytic"/>
</dbReference>
<evidence type="ECO:0000256" key="2">
    <source>
        <dbReference type="ARBA" id="ARBA00022741"/>
    </source>
</evidence>
<keyword evidence="1" id="KW-0436">Ligase</keyword>
<dbReference type="GO" id="GO:0005524">
    <property type="term" value="F:ATP binding"/>
    <property type="evidence" value="ECO:0007669"/>
    <property type="project" value="UniProtKB-KW"/>
</dbReference>
<dbReference type="InterPro" id="IPR004408">
    <property type="entry name" value="Biotin_CoA_COase_ligase"/>
</dbReference>
<evidence type="ECO:0000256" key="6">
    <source>
        <dbReference type="ARBA" id="ARBA00047846"/>
    </source>
</evidence>
<dbReference type="SUPFAM" id="SSF55681">
    <property type="entry name" value="Class II aaRS and biotin synthetases"/>
    <property type="match status" value="1"/>
</dbReference>
<evidence type="ECO:0000256" key="4">
    <source>
        <dbReference type="ARBA" id="ARBA00023267"/>
    </source>
</evidence>
<dbReference type="Proteomes" id="UP000033632">
    <property type="component" value="Unassembled WGS sequence"/>
</dbReference>
<dbReference type="PANTHER" id="PTHR12835">
    <property type="entry name" value="BIOTIN PROTEIN LIGASE"/>
    <property type="match status" value="1"/>
</dbReference>
<reference evidence="8 9" key="1">
    <citation type="submission" date="2015-03" db="EMBL/GenBank/DDBJ databases">
        <authorList>
            <person name="Hassan Y.I."/>
            <person name="Lepp D."/>
            <person name="Li X.-Z."/>
            <person name="Zhou T."/>
        </authorList>
    </citation>
    <scope>NUCLEOTIDE SEQUENCE [LARGE SCALE GENOMIC DNA]</scope>
    <source>
        <strain evidence="8 9">BD-c194</strain>
    </source>
</reference>